<name>A0A6L8KFQ9_9BURK</name>
<evidence type="ECO:0000256" key="1">
    <source>
        <dbReference type="SAM" id="MobiDB-lite"/>
    </source>
</evidence>
<reference evidence="2 3" key="1">
    <citation type="submission" date="2019-12" db="EMBL/GenBank/DDBJ databases">
        <title>Novel species isolated from a subtropical stream in China.</title>
        <authorList>
            <person name="Lu H."/>
        </authorList>
    </citation>
    <scope>NUCLEOTIDE SEQUENCE [LARGE SCALE GENOMIC DNA]</scope>
    <source>
        <strain evidence="2 3">FT135W</strain>
    </source>
</reference>
<comment type="caution">
    <text evidence="2">The sequence shown here is derived from an EMBL/GenBank/DDBJ whole genome shotgun (WGS) entry which is preliminary data.</text>
</comment>
<organism evidence="2 3">
    <name type="scientific">Duganella flavida</name>
    <dbReference type="NCBI Taxonomy" id="2692175"/>
    <lineage>
        <taxon>Bacteria</taxon>
        <taxon>Pseudomonadati</taxon>
        <taxon>Pseudomonadota</taxon>
        <taxon>Betaproteobacteria</taxon>
        <taxon>Burkholderiales</taxon>
        <taxon>Oxalobacteraceae</taxon>
        <taxon>Telluria group</taxon>
        <taxon>Duganella</taxon>
    </lineage>
</organism>
<dbReference type="EMBL" id="WWCN01000020">
    <property type="protein sequence ID" value="MYM25935.1"/>
    <property type="molecule type" value="Genomic_DNA"/>
</dbReference>
<proteinExistence type="predicted"/>
<dbReference type="RefSeq" id="WP_161009375.1">
    <property type="nucleotide sequence ID" value="NZ_WWCN01000020.1"/>
</dbReference>
<dbReference type="AlphaFoldDB" id="A0A6L8KFQ9"/>
<evidence type="ECO:0000313" key="3">
    <source>
        <dbReference type="Proteomes" id="UP000479335"/>
    </source>
</evidence>
<sequence length="575" mass="61083">MIDYFGHLAVLDELHAQLRLAAYSTPDEQKAQTRILDALARDGDLACLGALTDHLLAHAASDGSELDMLQTAADLWREGQDIYGDVTAARAALESALTAPGAPDALAKFQQANALLTGLEQRATEVINAAMALPAQMSPPRYLPRHPRQADQKTAEWNWGDLFLARRTDAFVRNLAAAGRDSATRAFAFGALAGYGGNLAGSAYQSRTVGGPRRAHPYRDRLAKYAGGGWLREHRPGLPPLKKLAQMLRWGAPALAPQLPPHIAQLLTDTLSATYDLRVTAALPDLQTGYQRLLRHIELLAVFELPASPAPLAIALEIRKAANPDAFPPLVAVVKPTGTGAAPPGGSPGTKSDSEETKSKTCWEGLLIVLAVIGIVLLCIATAGAACGAGSPKQDPSHPDPQPGTNSQALTAFSATDEAVHICDVLEQLQHYLWQSFSDAADYLAVFGIIYPNELQLLQPVHAPFTSAPPSSPFPHRALARANAGYEVAPATPIEHSAGGPAPYPASATPAAYVASAAHISLSLWQQLVRGDTDSFNLDMDADRDNHHHCWDITAGSINDDPVPEVALAYPQTAA</sequence>
<protein>
    <submittedName>
        <fullName evidence="2">Uncharacterized protein</fullName>
    </submittedName>
</protein>
<keyword evidence="3" id="KW-1185">Reference proteome</keyword>
<evidence type="ECO:0000313" key="2">
    <source>
        <dbReference type="EMBL" id="MYM25935.1"/>
    </source>
</evidence>
<accession>A0A6L8KFQ9</accession>
<dbReference type="Proteomes" id="UP000479335">
    <property type="component" value="Unassembled WGS sequence"/>
</dbReference>
<feature type="region of interest" description="Disordered" evidence="1">
    <location>
        <begin position="389"/>
        <end position="408"/>
    </location>
</feature>
<gene>
    <name evidence="2" type="ORF">GTP46_25225</name>
</gene>